<accession>D8GIL9</accession>
<dbReference type="EC" id="3.5.1.28" evidence="3 4"/>
<dbReference type="STRING" id="748727.CLJU_c40690"/>
<dbReference type="NCBIfam" id="TIGR02883">
    <property type="entry name" value="spore_cwlD"/>
    <property type="match status" value="1"/>
</dbReference>
<evidence type="ECO:0000259" key="2">
    <source>
        <dbReference type="SMART" id="SM00646"/>
    </source>
</evidence>
<dbReference type="EMBL" id="CP001666">
    <property type="protein sequence ID" value="ADK17093.1"/>
    <property type="molecule type" value="Genomic_DNA"/>
</dbReference>
<dbReference type="InterPro" id="IPR014234">
    <property type="entry name" value="Spore_CwlD"/>
</dbReference>
<sequence length="230" mass="26256">MNIKKARVILLILAICSINMVCPFLVLGNENVTKESSTILIDPGHGGIDSGAISKDGIMEKEINLKISNKLKDKLLKEKFKVVMTREKDEGLYTDDGRIRKKKVEDLNNRCELKKSTKCNMFISIHLNMFPQTKYYGAQVWYSKNDNSKKLAYILQKNLVNDLDKNNNRKEKAAKNSYKVLRCEDTRPSVLIECGFLSNAQEKSKLVTDEYQSKIADSIARSVKEYYSSN</sequence>
<dbReference type="KEGG" id="clj:CLJU_c40690"/>
<dbReference type="eggNOG" id="COG0860">
    <property type="taxonomic scope" value="Bacteria"/>
</dbReference>
<dbReference type="SUPFAM" id="SSF53187">
    <property type="entry name" value="Zn-dependent exopeptidases"/>
    <property type="match status" value="1"/>
</dbReference>
<dbReference type="PANTHER" id="PTHR30404">
    <property type="entry name" value="N-ACETYLMURAMOYL-L-ALANINE AMIDASE"/>
    <property type="match status" value="1"/>
</dbReference>
<dbReference type="AlphaFoldDB" id="D8GIL9"/>
<dbReference type="Proteomes" id="UP000077020">
    <property type="component" value="Unassembled WGS sequence"/>
</dbReference>
<keyword evidence="1 3" id="KW-0378">Hydrolase</keyword>
<dbReference type="GO" id="GO:0030288">
    <property type="term" value="C:outer membrane-bounded periplasmic space"/>
    <property type="evidence" value="ECO:0007669"/>
    <property type="project" value="TreeGrafter"/>
</dbReference>
<evidence type="ECO:0000313" key="3">
    <source>
        <dbReference type="EMBL" id="ADK17093.1"/>
    </source>
</evidence>
<feature type="domain" description="MurNAc-LAA" evidence="2">
    <location>
        <begin position="111"/>
        <end position="224"/>
    </location>
</feature>
<dbReference type="Proteomes" id="UP000001656">
    <property type="component" value="Chromosome"/>
</dbReference>
<keyword evidence="6" id="KW-1185">Reference proteome</keyword>
<evidence type="ECO:0000313" key="5">
    <source>
        <dbReference type="Proteomes" id="UP000001656"/>
    </source>
</evidence>
<dbReference type="GO" id="GO:0009253">
    <property type="term" value="P:peptidoglycan catabolic process"/>
    <property type="evidence" value="ECO:0007669"/>
    <property type="project" value="InterPro"/>
</dbReference>
<name>D8GIL9_CLOLD</name>
<reference evidence="4 6" key="3">
    <citation type="journal article" date="2016" name="Biotechnol. Bioeng.">
        <title>Traits of selected Clostridium strains for syngas fermentation to ethanol.</title>
        <authorList>
            <person name="Martin M.E."/>
            <person name="Richter H."/>
            <person name="Saha S."/>
            <person name="Angenent L.T."/>
        </authorList>
    </citation>
    <scope>NUCLEOTIDE SEQUENCE [LARGE SCALE GENOMIC DNA]</scope>
    <source>
        <strain evidence="4 6">PETC</strain>
    </source>
</reference>
<reference evidence="3 5" key="2">
    <citation type="journal article" date="2010" name="Proc. Natl. Acad. Sci. U.S.A.">
        <title>Clostridium ljungdahlii represents a microbial production platform based on syngas.</title>
        <authorList>
            <person name="Kopke M."/>
            <person name="Held C."/>
            <person name="Hujer S."/>
            <person name="Liesegang H."/>
            <person name="Wiezer A."/>
            <person name="Wollherr A."/>
            <person name="Ehrenreich A."/>
            <person name="Liebl W."/>
            <person name="Gottschalk G."/>
            <person name="Durre P."/>
        </authorList>
    </citation>
    <scope>NUCLEOTIDE SEQUENCE [LARGE SCALE GENOMIC DNA]</scope>
    <source>
        <strain evidence="5">ATCC 55383 / DSM 13528 / PETC</strain>
        <strain evidence="3">DSM 13528</strain>
    </source>
</reference>
<dbReference type="EMBL" id="LITS01000020">
    <property type="protein sequence ID" value="OAA85141.1"/>
    <property type="molecule type" value="Genomic_DNA"/>
</dbReference>
<protein>
    <submittedName>
        <fullName evidence="3 4">N-acetylmuramoyl-L-alanine amidase</fullName>
        <ecNumber evidence="3 4">3.5.1.28</ecNumber>
    </submittedName>
</protein>
<dbReference type="PATRIC" id="fig|748727.19.peg.1266"/>
<dbReference type="GO" id="GO:0008745">
    <property type="term" value="F:N-acetylmuramoyl-L-alanine amidase activity"/>
    <property type="evidence" value="ECO:0007669"/>
    <property type="project" value="UniProtKB-EC"/>
</dbReference>
<dbReference type="InterPro" id="IPR002508">
    <property type="entry name" value="MurNAc-LAA_cat"/>
</dbReference>
<dbReference type="CDD" id="cd02696">
    <property type="entry name" value="MurNAc-LAA"/>
    <property type="match status" value="1"/>
</dbReference>
<evidence type="ECO:0000256" key="1">
    <source>
        <dbReference type="ARBA" id="ARBA00022801"/>
    </source>
</evidence>
<reference evidence="3" key="1">
    <citation type="submission" date="2009-07" db="EMBL/GenBank/DDBJ databases">
        <authorList>
            <person name="Koepke M."/>
            <person name="Hujer S."/>
            <person name="Held C."/>
            <person name="Wiezer A."/>
            <person name="Liesegang H."/>
            <person name="Ehrenreich A."/>
            <person name="Gottschalk G."/>
            <person name="Duerre P."/>
        </authorList>
    </citation>
    <scope>NUCLEOTIDE SEQUENCE</scope>
    <source>
        <strain evidence="3">DSM 13528</strain>
    </source>
</reference>
<dbReference type="HOGENOM" id="CLU_014322_7_1_9"/>
<organism evidence="3 5">
    <name type="scientific">Clostridium ljungdahlii (strain ATCC 55383 / DSM 13528 / PETC)</name>
    <dbReference type="NCBI Taxonomy" id="748727"/>
    <lineage>
        <taxon>Bacteria</taxon>
        <taxon>Bacillati</taxon>
        <taxon>Bacillota</taxon>
        <taxon>Clostridia</taxon>
        <taxon>Eubacteriales</taxon>
        <taxon>Clostridiaceae</taxon>
        <taxon>Clostridium</taxon>
    </lineage>
</organism>
<dbReference type="Pfam" id="PF01520">
    <property type="entry name" value="Amidase_3"/>
    <property type="match status" value="1"/>
</dbReference>
<dbReference type="InterPro" id="IPR050695">
    <property type="entry name" value="N-acetylmuramoyl_amidase_3"/>
</dbReference>
<evidence type="ECO:0000313" key="6">
    <source>
        <dbReference type="Proteomes" id="UP000077020"/>
    </source>
</evidence>
<gene>
    <name evidence="4" type="primary">cwlD</name>
    <name evidence="3" type="ordered locus">CLJU_c40690</name>
    <name evidence="4" type="ORF">WX45_00645</name>
</gene>
<dbReference type="Gene3D" id="3.40.630.40">
    <property type="entry name" value="Zn-dependent exopeptidases"/>
    <property type="match status" value="1"/>
</dbReference>
<proteinExistence type="predicted"/>
<dbReference type="PANTHER" id="PTHR30404:SF0">
    <property type="entry name" value="N-ACETYLMURAMOYL-L-ALANINE AMIDASE AMIC"/>
    <property type="match status" value="1"/>
</dbReference>
<evidence type="ECO:0000313" key="4">
    <source>
        <dbReference type="EMBL" id="OAA85141.1"/>
    </source>
</evidence>
<dbReference type="SMART" id="SM00646">
    <property type="entry name" value="Ami_3"/>
    <property type="match status" value="1"/>
</dbReference>